<reference evidence="4" key="1">
    <citation type="submission" date="2024-06" db="EMBL/GenBank/DDBJ databases">
        <title>Multi-omics analyses provide insights into the biosynthesis of the anticancer antibiotic pleurotin in Hohenbuehelia grisea.</title>
        <authorList>
            <person name="Weaver J.A."/>
            <person name="Alberti F."/>
        </authorList>
    </citation>
    <scope>NUCLEOTIDE SEQUENCE [LARGE SCALE GENOMIC DNA]</scope>
    <source>
        <strain evidence="4">T-177</strain>
    </source>
</reference>
<dbReference type="InterPro" id="IPR054464">
    <property type="entry name" value="ULD_fung"/>
</dbReference>
<accession>A0ABR3JV93</accession>
<dbReference type="Gene3D" id="2.130.10.10">
    <property type="entry name" value="YVTN repeat-like/Quinoprotein amine dehydrogenase"/>
    <property type="match status" value="1"/>
</dbReference>
<dbReference type="PANTHER" id="PTHR21601">
    <property type="entry name" value="SPA2 PROTEIN"/>
    <property type="match status" value="1"/>
</dbReference>
<dbReference type="InterPro" id="IPR013724">
    <property type="entry name" value="GIT_SHD"/>
</dbReference>
<dbReference type="Pfam" id="PF08518">
    <property type="entry name" value="GIT_SHD"/>
    <property type="match status" value="2"/>
</dbReference>
<evidence type="ECO:0000313" key="3">
    <source>
        <dbReference type="EMBL" id="KAL0959824.1"/>
    </source>
</evidence>
<comment type="caution">
    <text evidence="3">The sequence shown here is derived from an EMBL/GenBank/DDBJ whole genome shotgun (WGS) entry which is preliminary data.</text>
</comment>
<gene>
    <name evidence="3" type="ORF">HGRIS_011503</name>
</gene>
<organism evidence="3 4">
    <name type="scientific">Hohenbuehelia grisea</name>
    <dbReference type="NCBI Taxonomy" id="104357"/>
    <lineage>
        <taxon>Eukaryota</taxon>
        <taxon>Fungi</taxon>
        <taxon>Dikarya</taxon>
        <taxon>Basidiomycota</taxon>
        <taxon>Agaricomycotina</taxon>
        <taxon>Agaricomycetes</taxon>
        <taxon>Agaricomycetidae</taxon>
        <taxon>Agaricales</taxon>
        <taxon>Pleurotineae</taxon>
        <taxon>Pleurotaceae</taxon>
        <taxon>Hohenbuehelia</taxon>
    </lineage>
</organism>
<feature type="domain" description="GIT Spa2 homology (SHD)" evidence="2">
    <location>
        <begin position="895"/>
        <end position="925"/>
    </location>
</feature>
<dbReference type="InterPro" id="IPR015943">
    <property type="entry name" value="WD40/YVTN_repeat-like_dom_sf"/>
</dbReference>
<dbReference type="Proteomes" id="UP001556367">
    <property type="component" value="Unassembled WGS sequence"/>
</dbReference>
<proteinExistence type="predicted"/>
<evidence type="ECO:0000313" key="4">
    <source>
        <dbReference type="Proteomes" id="UP001556367"/>
    </source>
</evidence>
<dbReference type="SUPFAM" id="SSF50978">
    <property type="entry name" value="WD40 repeat-like"/>
    <property type="match status" value="1"/>
</dbReference>
<dbReference type="Pfam" id="PF22893">
    <property type="entry name" value="ULD_2"/>
    <property type="match status" value="1"/>
</dbReference>
<keyword evidence="4" id="KW-1185">Reference proteome</keyword>
<sequence>MAFHRASNFVLEQCALTDVGGNLNVDNMTINMHIHGGVSETQDMTVHAAQTGAIMHRQLSSCSSTHPLNWEQQIQEPIELAIQLQKLLYETKSPTQDVKAGLDALLRTLHYIQYGTMILGHTPIGRDVKRQLTPKLADCATLLRASLRTVILHYQSLRTTLGTLWRQVYWAGQAPSQLSEQLRLMRSGLATIQPSLNRVLAAISSDIWKELIKGARVPLQEIEKFYSELRLQIPSLIHLKISKLTVVDHLGRNIPVPIELCSSIQSLDFIVQCYCRDRAGSPFVERGDYQLIRSCDNKILEGRRFLAMAKCETVFEMSIILRLNNSVSASRHVCPRCSHTNSTAIEYKGWIECARCSGNFSVEDASDRKPAGNALGDSLWGQEVPDDSYYHRFDDDACSEASTFVGPTPGTQDTPLSEPQILTSVGAMGDYFSRRETSLFRRISVLCRDVQLRWREFASGLNKLKPFTIATRADFTRIIDLVFSPDGQFLSALTKGSSRVFRVARGPGGLVSTDWIHTYNDVHDIQQMEWSSDGKLLVRAKNTTSIMTMDGVCVYRFTHHGRGPVAWLSNSVFLTVDGSKIFRHVINKPAEIVYSFGNRRPLALKAVPDGAHGARLIICTTRSGLASESCYDNRLLVYNMQKRIFEHQVWLRDEICSVKFSQSLTQILITFRDFPCQVWNVSATNGKLELLSHLEGLVKCGCFAGDKDELVISIGPDNCVDIWESQSGALVHRIPGSCSAPATLSSIAWSGRTAHDYMFADGSNNGVLRLWTARPHISAILRLHTPVPYLKADSLKPSDASRVQPRSANTPKAMDSYEHSLKFEQHYEGFSRYIPHEAKVRGEVRMTARHKLTKLTEPQLFELSTDVYDEMNRRLDLEAGCLLNRPDYHPKRNEARQKLSTLRTARFLDLVSDAMYELSRRFPHLRVKVQDKTVYTPLRSSEPQRRGSFDFTELTDRRSHT</sequence>
<dbReference type="PANTHER" id="PTHR21601:SF0">
    <property type="entry name" value="PROTEIN SPA2-RELATED"/>
    <property type="match status" value="1"/>
</dbReference>
<dbReference type="InterPro" id="IPR039892">
    <property type="entry name" value="Spa2/Sph1"/>
</dbReference>
<name>A0ABR3JV93_9AGAR</name>
<protein>
    <recommendedName>
        <fullName evidence="2">GIT Spa2 homology (SHD) domain-containing protein</fullName>
    </recommendedName>
</protein>
<dbReference type="EMBL" id="JASNQZ010000002">
    <property type="protein sequence ID" value="KAL0959824.1"/>
    <property type="molecule type" value="Genomic_DNA"/>
</dbReference>
<feature type="region of interest" description="Disordered" evidence="1">
    <location>
        <begin position="938"/>
        <end position="961"/>
    </location>
</feature>
<evidence type="ECO:0000256" key="1">
    <source>
        <dbReference type="SAM" id="MobiDB-lite"/>
    </source>
</evidence>
<dbReference type="SMART" id="SM00555">
    <property type="entry name" value="GIT"/>
    <property type="match status" value="2"/>
</dbReference>
<feature type="compositionally biased region" description="Basic and acidic residues" evidence="1">
    <location>
        <begin position="942"/>
        <end position="961"/>
    </location>
</feature>
<evidence type="ECO:0000259" key="2">
    <source>
        <dbReference type="SMART" id="SM00555"/>
    </source>
</evidence>
<dbReference type="InterPro" id="IPR036322">
    <property type="entry name" value="WD40_repeat_dom_sf"/>
</dbReference>
<feature type="domain" description="GIT Spa2 homology (SHD)" evidence="2">
    <location>
        <begin position="848"/>
        <end position="879"/>
    </location>
</feature>